<dbReference type="FunFam" id="3.40.50.300:FF:002470">
    <property type="entry name" value="ABC transporter, putative"/>
    <property type="match status" value="1"/>
</dbReference>
<feature type="domain" description="ABC transporter" evidence="8">
    <location>
        <begin position="456"/>
        <end position="688"/>
    </location>
</feature>
<dbReference type="PANTHER" id="PTHR19229:SF250">
    <property type="entry name" value="ABC TRANSPORTER DOMAIN-CONTAINING PROTEIN-RELATED"/>
    <property type="match status" value="1"/>
</dbReference>
<keyword evidence="5 7" id="KW-1133">Transmembrane helix</keyword>
<keyword evidence="4" id="KW-0067">ATP-binding</keyword>
<feature type="transmembrane region" description="Helical" evidence="7">
    <location>
        <begin position="1177"/>
        <end position="1196"/>
    </location>
</feature>
<evidence type="ECO:0000256" key="5">
    <source>
        <dbReference type="ARBA" id="ARBA00022989"/>
    </source>
</evidence>
<dbReference type="PROSITE" id="PS00211">
    <property type="entry name" value="ABC_TRANSPORTER_1"/>
    <property type="match status" value="1"/>
</dbReference>
<dbReference type="SMART" id="SM00382">
    <property type="entry name" value="AAA"/>
    <property type="match status" value="2"/>
</dbReference>
<evidence type="ECO:0000313" key="10">
    <source>
        <dbReference type="Proteomes" id="UP000594454"/>
    </source>
</evidence>
<dbReference type="Proteomes" id="UP000594454">
    <property type="component" value="Chromosome 2"/>
</dbReference>
<feature type="transmembrane region" description="Helical" evidence="7">
    <location>
        <begin position="1068"/>
        <end position="1087"/>
    </location>
</feature>
<name>A0A7R8UL56_HERIL</name>
<feature type="transmembrane region" description="Helical" evidence="7">
    <location>
        <begin position="1029"/>
        <end position="1048"/>
    </location>
</feature>
<dbReference type="PANTHER" id="PTHR19229">
    <property type="entry name" value="ATP-BINDING CASSETTE TRANSPORTER SUBFAMILY A ABCA"/>
    <property type="match status" value="1"/>
</dbReference>
<feature type="transmembrane region" description="Helical" evidence="7">
    <location>
        <begin position="1122"/>
        <end position="1139"/>
    </location>
</feature>
<dbReference type="GO" id="GO:0005319">
    <property type="term" value="F:lipid transporter activity"/>
    <property type="evidence" value="ECO:0007669"/>
    <property type="project" value="TreeGrafter"/>
</dbReference>
<dbReference type="InterPro" id="IPR003439">
    <property type="entry name" value="ABC_transporter-like_ATP-bd"/>
</dbReference>
<dbReference type="GO" id="GO:0016887">
    <property type="term" value="F:ATP hydrolysis activity"/>
    <property type="evidence" value="ECO:0007669"/>
    <property type="project" value="InterPro"/>
</dbReference>
<evidence type="ECO:0000313" key="9">
    <source>
        <dbReference type="EMBL" id="CAD7082572.1"/>
    </source>
</evidence>
<keyword evidence="3" id="KW-0547">Nucleotide-binding</keyword>
<dbReference type="FunCoup" id="A0A7R8UL56">
    <property type="interactions" value="36"/>
</dbReference>
<feature type="transmembrane region" description="Helical" evidence="7">
    <location>
        <begin position="296"/>
        <end position="315"/>
    </location>
</feature>
<evidence type="ECO:0000256" key="3">
    <source>
        <dbReference type="ARBA" id="ARBA00022741"/>
    </source>
</evidence>
<dbReference type="PROSITE" id="PS50893">
    <property type="entry name" value="ABC_TRANSPORTER_2"/>
    <property type="match status" value="2"/>
</dbReference>
<feature type="transmembrane region" description="Helical" evidence="7">
    <location>
        <begin position="820"/>
        <end position="841"/>
    </location>
</feature>
<sequence>MSLFYVFLWKNLKYMRFHWLRTIFIFVGCLVLLLIVMKTTHAENKQSRYVPEPINEEIFNTHLSSEPDDVICYAPYNPRLDDIMDSVRQELSIVSSRWRSFSTKQEMALFLEEKKNTKSFFIFFDEFPKDILSDSGNLSYSISATHGRVSTNQVYYNDRDVVGMQIYDDYISSGYFALQYTIDRKYIEERTRKRPYPIEVALFPRIELWDVDSFRVVFFGLLFMLFVYIIMLTTFIVPLVEEKQDGMQAYLAFATSHSYLNRLTFYMIRLALYLVFTIASIAIAYCFSGLGSVSVLYFVVLFVYFLLATMNYALLMSVFLKSVYFAKIGGFLACFVPTVLFAIDNSIFQKFAFLISGNMFLKGLEVLQTFTNKRRPLSFSDINLRITSTSFTLLEVYLILILQFVIYIVLYNYLSNLFPGFGGIRKPFYYFLQCSQKRNQSKNLHSSESHLHEVPIKIRNLMKTFGGLKKKKSKVAVNNLNMDVENNKITVLLGHNGAGKTTTINMIVGSVEKTSGDIIVFGEKNVEMYRNTIGYCPQHNIFMQYLTCKEHLYFFSMLRGRTHAEAENDALSLLNELLLKEKANEVGENLSGGMKRRLALGMAISGKTPIAILDEPTSGLDPESRRILWDILIKLRKSRSILITTHYMEEAEVLGDEIAIMSHGELVCSGSSMELKRSYGSGYVLKLLTDKFFQDTDIDRVMPLINRFIPKAKIHSIIKPTYCITLPYSDREYFPALLKELEEAKDRLKIVCFSITNSSLEDVFLNCAGKDEADNSNQTESKVPYQSLKNGSHSTNQASIVFHQVLGVIYKKLVYMRNKWLYTLIMYSFPILTIGIAFWIMNTDTSSLELENLLKLQINIPGSEVYLKIAPGFSEFEKYLDSEIKSMDAVPKYIAQHESLEETLLTIQEKNITHFYDRIFGAVELKTNENAAPIIKMLYSNNILHSSVSMLNLVDNVLLKFNSKHNITIKTHNAPIPRSIIVSPARLEYFSSIVPIGCFFYMLFYVSLPFREKRTQFNKLQNISRTVYWLSYTAFDVLLHVFLSLLVYATLHILDTKYIYTGEEIKKIAATIAIYGIAYLPLLYILAISFRSISTLSTYLFFFLIISTIVPIITSANEKAMQTYDIFIIILMILPDFALKHQLITINENYFINRRNKLKTESGTEQILDDPLNENKFYIYMISLFVCAEIFLIYLWDNIYRRQHLSDTLSVKRCCKRTGRIDFPIEEGLDSVDSGPHLSKNNSLRVNNLHKVYGCGEIHAVRGVDFDVESGECFGLLGLNGAGKSSTFEMITGNETIFKGSVSIKGVDVTEDRTRFNSMYGYCPQVDALNGFMTSYEIMTYIALLRGISIKTVDSEVTYWLKELDLYPHRDIPIKYYSGGTKRKLSTAMAMIGDPTVIFLDEPTTGVDPKSRRFIWKCIQEFQKNHKTIVLTSHSMDECENLCNRLAIMAKGKIKCTDYIPNLKKKYGDEFTITLRLKPDYKFNDLNQLKREMHASFSCTEREQHDLTIVYLVRAKPWSEVFQIMETLIGNNEIVVEDYSVSEITLEDVFLNMKSC</sequence>
<dbReference type="EMBL" id="LR899010">
    <property type="protein sequence ID" value="CAD7082572.1"/>
    <property type="molecule type" value="Genomic_DNA"/>
</dbReference>
<feature type="transmembrane region" description="Helical" evidence="7">
    <location>
        <begin position="1099"/>
        <end position="1116"/>
    </location>
</feature>
<dbReference type="GO" id="GO:0140359">
    <property type="term" value="F:ABC-type transporter activity"/>
    <property type="evidence" value="ECO:0007669"/>
    <property type="project" value="InterPro"/>
</dbReference>
<evidence type="ECO:0000256" key="7">
    <source>
        <dbReference type="SAM" id="Phobius"/>
    </source>
</evidence>
<dbReference type="OrthoDB" id="8061355at2759"/>
<evidence type="ECO:0000256" key="2">
    <source>
        <dbReference type="ARBA" id="ARBA00022692"/>
    </source>
</evidence>
<feature type="transmembrane region" description="Helical" evidence="7">
    <location>
        <begin position="989"/>
        <end position="1008"/>
    </location>
</feature>
<dbReference type="Pfam" id="PF12698">
    <property type="entry name" value="ABC2_membrane_3"/>
    <property type="match status" value="1"/>
</dbReference>
<gene>
    <name evidence="9" type="ORF">HERILL_LOCUS5595</name>
</gene>
<evidence type="ECO:0000256" key="1">
    <source>
        <dbReference type="ARBA" id="ARBA00004141"/>
    </source>
</evidence>
<dbReference type="OMA" id="QCIKDFQ"/>
<dbReference type="GO" id="GO:0005524">
    <property type="term" value="F:ATP binding"/>
    <property type="evidence" value="ECO:0007669"/>
    <property type="project" value="UniProtKB-KW"/>
</dbReference>
<dbReference type="GO" id="GO:0016020">
    <property type="term" value="C:membrane"/>
    <property type="evidence" value="ECO:0007669"/>
    <property type="project" value="UniProtKB-SubCell"/>
</dbReference>
<dbReference type="InterPro" id="IPR013525">
    <property type="entry name" value="ABC2_TM"/>
</dbReference>
<accession>A0A7R8UL56</accession>
<dbReference type="InterPro" id="IPR026082">
    <property type="entry name" value="ABCA"/>
</dbReference>
<dbReference type="InterPro" id="IPR027417">
    <property type="entry name" value="P-loop_NTPase"/>
</dbReference>
<reference evidence="9 10" key="1">
    <citation type="submission" date="2020-11" db="EMBL/GenBank/DDBJ databases">
        <authorList>
            <person name="Wallbank WR R."/>
            <person name="Pardo Diaz C."/>
            <person name="Kozak K."/>
            <person name="Martin S."/>
            <person name="Jiggins C."/>
            <person name="Moest M."/>
            <person name="Warren A I."/>
            <person name="Generalovic N T."/>
            <person name="Byers J.R.P. K."/>
            <person name="Montejo-Kovacevich G."/>
            <person name="Yen C E."/>
        </authorList>
    </citation>
    <scope>NUCLEOTIDE SEQUENCE [LARGE SCALE GENOMIC DNA]</scope>
</reference>
<evidence type="ECO:0000259" key="8">
    <source>
        <dbReference type="PROSITE" id="PS50893"/>
    </source>
</evidence>
<dbReference type="InParanoid" id="A0A7R8UL56"/>
<organism evidence="9 10">
    <name type="scientific">Hermetia illucens</name>
    <name type="common">Black soldier fly</name>
    <dbReference type="NCBI Taxonomy" id="343691"/>
    <lineage>
        <taxon>Eukaryota</taxon>
        <taxon>Metazoa</taxon>
        <taxon>Ecdysozoa</taxon>
        <taxon>Arthropoda</taxon>
        <taxon>Hexapoda</taxon>
        <taxon>Insecta</taxon>
        <taxon>Pterygota</taxon>
        <taxon>Neoptera</taxon>
        <taxon>Endopterygota</taxon>
        <taxon>Diptera</taxon>
        <taxon>Brachycera</taxon>
        <taxon>Stratiomyomorpha</taxon>
        <taxon>Stratiomyidae</taxon>
        <taxon>Hermetiinae</taxon>
        <taxon>Hermetia</taxon>
    </lineage>
</organism>
<dbReference type="SUPFAM" id="SSF52540">
    <property type="entry name" value="P-loop containing nucleoside triphosphate hydrolases"/>
    <property type="match status" value="2"/>
</dbReference>
<keyword evidence="6 7" id="KW-0472">Membrane</keyword>
<keyword evidence="10" id="KW-1185">Reference proteome</keyword>
<dbReference type="Gene3D" id="3.40.50.300">
    <property type="entry name" value="P-loop containing nucleotide triphosphate hydrolases"/>
    <property type="match status" value="2"/>
</dbReference>
<dbReference type="InterPro" id="IPR003593">
    <property type="entry name" value="AAA+_ATPase"/>
</dbReference>
<feature type="transmembrane region" description="Helical" evidence="7">
    <location>
        <begin position="270"/>
        <end position="290"/>
    </location>
</feature>
<dbReference type="CDD" id="cd03263">
    <property type="entry name" value="ABC_subfamily_A"/>
    <property type="match status" value="2"/>
</dbReference>
<proteinExistence type="predicted"/>
<comment type="subcellular location">
    <subcellularLocation>
        <location evidence="1">Membrane</location>
        <topology evidence="1">Multi-pass membrane protein</topology>
    </subcellularLocation>
</comment>
<feature type="transmembrane region" description="Helical" evidence="7">
    <location>
        <begin position="322"/>
        <end position="343"/>
    </location>
</feature>
<dbReference type="FunFam" id="3.40.50.300:FF:000933">
    <property type="entry name" value="ABC transporter A family member 7"/>
    <property type="match status" value="1"/>
</dbReference>
<feature type="domain" description="ABC transporter" evidence="8">
    <location>
        <begin position="1244"/>
        <end position="1476"/>
    </location>
</feature>
<evidence type="ECO:0000256" key="6">
    <source>
        <dbReference type="ARBA" id="ARBA00023136"/>
    </source>
</evidence>
<dbReference type="InterPro" id="IPR017871">
    <property type="entry name" value="ABC_transporter-like_CS"/>
</dbReference>
<dbReference type="Pfam" id="PF00005">
    <property type="entry name" value="ABC_tran"/>
    <property type="match status" value="2"/>
</dbReference>
<evidence type="ECO:0000256" key="4">
    <source>
        <dbReference type="ARBA" id="ARBA00022840"/>
    </source>
</evidence>
<feature type="transmembrane region" description="Helical" evidence="7">
    <location>
        <begin position="396"/>
        <end position="414"/>
    </location>
</feature>
<feature type="transmembrane region" description="Helical" evidence="7">
    <location>
        <begin position="216"/>
        <end position="240"/>
    </location>
</feature>
<protein>
    <recommendedName>
        <fullName evidence="8">ABC transporter domain-containing protein</fullName>
    </recommendedName>
</protein>
<keyword evidence="2 7" id="KW-0812">Transmembrane</keyword>